<keyword evidence="7" id="KW-1185">Reference proteome</keyword>
<dbReference type="GO" id="GO:0140359">
    <property type="term" value="F:ABC-type transporter activity"/>
    <property type="evidence" value="ECO:0007669"/>
    <property type="project" value="InterPro"/>
</dbReference>
<keyword evidence="5" id="KW-0046">Antibiotic resistance</keyword>
<proteinExistence type="predicted"/>
<dbReference type="RefSeq" id="WP_079164816.1">
    <property type="nucleotide sequence ID" value="NZ_CP016438.1"/>
</dbReference>
<dbReference type="InterPro" id="IPR051784">
    <property type="entry name" value="Nod_factor_ABC_transporter"/>
</dbReference>
<dbReference type="InterPro" id="IPR000412">
    <property type="entry name" value="ABC_2_transport"/>
</dbReference>
<sequence>MSTPTTTVRPMGNAVRQGLRRGGRELHQTATTRQDLISNLVWLVGLLAPLYTLRDNDLAGTGMSVAGFLLPSMMSMCVAFNGMLGLTQQLIAERQDGTLLRLKALPHGMPSYLIGKIVNVAGIVLIACAAVTFLGIAMLPDVSAGDTGIWLGLAWVLPLGLLALLPVGAILGSLIDSPRNIGLVMVPMFALASVSGIFYPASQLPVWLQHVAEVFPLYWLGLAARAALLPDSAVAAEIGESWRHWETVGVLGLWAVAGLLLAPAVLRRAARRESGSTMAGRREEALKRSV</sequence>
<keyword evidence="3" id="KW-1133">Transmembrane helix</keyword>
<dbReference type="InterPro" id="IPR013525">
    <property type="entry name" value="ABC2_TM"/>
</dbReference>
<dbReference type="PATRIC" id="fig|1915.4.peg.6472"/>
<keyword evidence="2" id="KW-0812">Transmembrane</keyword>
<dbReference type="InterPro" id="IPR047817">
    <property type="entry name" value="ABC2_TM_bact-type"/>
</dbReference>
<dbReference type="STRING" id="1915.SLINC_5840"/>
<name>A0A1B1MHL6_STRLN</name>
<keyword evidence="4" id="KW-0472">Membrane</keyword>
<dbReference type="PANTHER" id="PTHR43229">
    <property type="entry name" value="NODULATION PROTEIN J"/>
    <property type="match status" value="1"/>
</dbReference>
<dbReference type="PANTHER" id="PTHR43229:SF2">
    <property type="entry name" value="NODULATION PROTEIN J"/>
    <property type="match status" value="1"/>
</dbReference>
<dbReference type="EMBL" id="CP016438">
    <property type="protein sequence ID" value="ANS68064.1"/>
    <property type="molecule type" value="Genomic_DNA"/>
</dbReference>
<evidence type="ECO:0000256" key="3">
    <source>
        <dbReference type="ARBA" id="ARBA00022989"/>
    </source>
</evidence>
<protein>
    <submittedName>
        <fullName evidence="6">ABC-2 type transporter</fullName>
    </submittedName>
</protein>
<evidence type="ECO:0000313" key="7">
    <source>
        <dbReference type="Proteomes" id="UP000092598"/>
    </source>
</evidence>
<dbReference type="OrthoDB" id="9786643at2"/>
<dbReference type="KEGG" id="sls:SLINC_5840"/>
<accession>A0A1B1MHL6</accession>
<dbReference type="PROSITE" id="PS51012">
    <property type="entry name" value="ABC_TM2"/>
    <property type="match status" value="1"/>
</dbReference>
<dbReference type="GO" id="GO:0046677">
    <property type="term" value="P:response to antibiotic"/>
    <property type="evidence" value="ECO:0007669"/>
    <property type="project" value="UniProtKB-KW"/>
</dbReference>
<dbReference type="Proteomes" id="UP000092598">
    <property type="component" value="Chromosome"/>
</dbReference>
<dbReference type="Pfam" id="PF12698">
    <property type="entry name" value="ABC2_membrane_3"/>
    <property type="match status" value="1"/>
</dbReference>
<dbReference type="AlphaFoldDB" id="A0A1B1MHL6"/>
<comment type="subcellular location">
    <subcellularLocation>
        <location evidence="1">Membrane</location>
        <topology evidence="1">Multi-pass membrane protein</topology>
    </subcellularLocation>
</comment>
<evidence type="ECO:0000256" key="4">
    <source>
        <dbReference type="ARBA" id="ARBA00023136"/>
    </source>
</evidence>
<gene>
    <name evidence="6" type="ORF">SLINC_5840</name>
</gene>
<dbReference type="PIRSF" id="PIRSF006648">
    <property type="entry name" value="DrrB"/>
    <property type="match status" value="1"/>
</dbReference>
<evidence type="ECO:0000256" key="2">
    <source>
        <dbReference type="ARBA" id="ARBA00022692"/>
    </source>
</evidence>
<evidence type="ECO:0000313" key="6">
    <source>
        <dbReference type="EMBL" id="ANS68064.1"/>
    </source>
</evidence>
<dbReference type="GO" id="GO:0043190">
    <property type="term" value="C:ATP-binding cassette (ABC) transporter complex"/>
    <property type="evidence" value="ECO:0007669"/>
    <property type="project" value="InterPro"/>
</dbReference>
<evidence type="ECO:0000256" key="1">
    <source>
        <dbReference type="ARBA" id="ARBA00004141"/>
    </source>
</evidence>
<reference evidence="6 7" key="1">
    <citation type="submission" date="2016-07" db="EMBL/GenBank/DDBJ databases">
        <title>Enhancement of antibiotic productionsby engineered nitrateutilization in actinobacteria.</title>
        <authorList>
            <person name="Meng S.C."/>
        </authorList>
    </citation>
    <scope>NUCLEOTIDE SEQUENCE [LARGE SCALE GENOMIC DNA]</scope>
    <source>
        <strain evidence="6 7">NRRL 2936</strain>
    </source>
</reference>
<organism evidence="6 7">
    <name type="scientific">Streptomyces lincolnensis</name>
    <dbReference type="NCBI Taxonomy" id="1915"/>
    <lineage>
        <taxon>Bacteria</taxon>
        <taxon>Bacillati</taxon>
        <taxon>Actinomycetota</taxon>
        <taxon>Actinomycetes</taxon>
        <taxon>Kitasatosporales</taxon>
        <taxon>Streptomycetaceae</taxon>
        <taxon>Streptomyces</taxon>
    </lineage>
</organism>
<evidence type="ECO:0000256" key="5">
    <source>
        <dbReference type="ARBA" id="ARBA00023251"/>
    </source>
</evidence>